<dbReference type="OrthoDB" id="1715718at2"/>
<reference evidence="1 2" key="2">
    <citation type="journal article" date="2011" name="J. Bacteriol.">
        <title>Complete genome sequences for the anaerobic, extremely thermophilic plant biomass-degrading bacteria Caldicellulosiruptor hydrothermalis, Caldicellulosiruptor kristjanssonii, Caldicellulosiruptor kronotskyensis, Caldicellulosiruptor owensenis, and Caldicellulosiruptor lactoaceticus.</title>
        <authorList>
            <person name="Blumer-Schuette S.E."/>
            <person name="Ozdemir I."/>
            <person name="Mistry D."/>
            <person name="Lucas S."/>
            <person name="Lapidus A."/>
            <person name="Cheng J.F."/>
            <person name="Goodwin L.A."/>
            <person name="Pitluck S."/>
            <person name="Land M.L."/>
            <person name="Hauser L.J."/>
            <person name="Woyke T."/>
            <person name="Mikhailova N."/>
            <person name="Pati A."/>
            <person name="Kyrpides N.C."/>
            <person name="Ivanova N."/>
            <person name="Detter J.C."/>
            <person name="Walston-Davenport K."/>
            <person name="Han S."/>
            <person name="Adams M.W."/>
            <person name="Kelly R.M."/>
        </authorList>
    </citation>
    <scope>NUCLEOTIDE SEQUENCE [LARGE SCALE GENOMIC DNA]</scope>
    <source>
        <strain evidence="2">DSM 18902 / VKM B-2412 / 2002</strain>
    </source>
</reference>
<dbReference type="HOGENOM" id="CLU_843799_0_0_9"/>
<dbReference type="AlphaFoldDB" id="E4SER0"/>
<proteinExistence type="predicted"/>
<dbReference type="PATRIC" id="fig|632348.3.peg.694"/>
<gene>
    <name evidence="1" type="ordered locus">Calkro_0653</name>
</gene>
<evidence type="ECO:0000313" key="2">
    <source>
        <dbReference type="Proteomes" id="UP000006835"/>
    </source>
</evidence>
<evidence type="ECO:0000313" key="1">
    <source>
        <dbReference type="EMBL" id="ADQ45547.1"/>
    </source>
</evidence>
<sequence length="311" mass="35846">MLQINEKDNKLFDMIVKFKMVPYDMTKKIYGSPWTTYNRIRKLTSRNYLQKVNHYIITLGEAGIAYLEEVRGITFEPLVKMTAEEVIWRWQKVYEIGSREYILPHFISCWDFKRETRNDSTEMSDKNKILCVARGYGIYRISKEAGQKTISEYFTDIKEATTFGVEKFVVLCESKEKVEEFLATEEKIQNIAAKEINVLGFTQAGLKILDTIIGIPDYKEKILNSLPVETQSIIRNAHGDFETEDRIIHIGAGDIAAKRRLQALKAVTDKTIEIVTLKGLEDRYKGLEAKITALELSEFLKAVGYKDGENR</sequence>
<name>E4SER0_CALK2</name>
<accession>E4SER0</accession>
<protein>
    <submittedName>
        <fullName evidence="1">Uncharacterized protein</fullName>
    </submittedName>
</protein>
<dbReference type="KEGG" id="ckn:Calkro_0653"/>
<reference key="1">
    <citation type="submission" date="2010-11" db="EMBL/GenBank/DDBJ databases">
        <title>Complete sequence of Caldicellulosiruptor kronotskyensis 2002.</title>
        <authorList>
            <consortium name="US DOE Joint Genome Institute"/>
            <person name="Lucas S."/>
            <person name="Copeland A."/>
            <person name="Lapidus A."/>
            <person name="Cheng J.-F."/>
            <person name="Bruce D."/>
            <person name="Goodwin L."/>
            <person name="Pitluck S."/>
            <person name="Davenport K."/>
            <person name="Detter J.C."/>
            <person name="Han C."/>
            <person name="Tapia R."/>
            <person name="Land M."/>
            <person name="Hauser L."/>
            <person name="Jeffries C."/>
            <person name="Kyrpides N."/>
            <person name="Ivanova N."/>
            <person name="Mikhailova N."/>
            <person name="Blumer-Schuette S.E."/>
            <person name="Kelly R.M."/>
            <person name="Woyke T."/>
        </authorList>
    </citation>
    <scope>NUCLEOTIDE SEQUENCE</scope>
    <source>
        <strain>2002</strain>
    </source>
</reference>
<dbReference type="EMBL" id="CP002330">
    <property type="protein sequence ID" value="ADQ45547.1"/>
    <property type="molecule type" value="Genomic_DNA"/>
</dbReference>
<dbReference type="RefSeq" id="WP_013429696.1">
    <property type="nucleotide sequence ID" value="NC_014720.1"/>
</dbReference>
<dbReference type="Proteomes" id="UP000006835">
    <property type="component" value="Chromosome"/>
</dbReference>
<keyword evidence="2" id="KW-1185">Reference proteome</keyword>
<organism evidence="1 2">
    <name type="scientific">Caldicellulosiruptor kronotskyensis (strain DSM 18902 / VKM B-2412 / 2002)</name>
    <dbReference type="NCBI Taxonomy" id="632348"/>
    <lineage>
        <taxon>Bacteria</taxon>
        <taxon>Bacillati</taxon>
        <taxon>Bacillota</taxon>
        <taxon>Bacillota incertae sedis</taxon>
        <taxon>Caldicellulosiruptorales</taxon>
        <taxon>Caldicellulosiruptoraceae</taxon>
        <taxon>Caldicellulosiruptor</taxon>
    </lineage>
</organism>